<protein>
    <submittedName>
        <fullName evidence="1">Uncharacterized protein</fullName>
    </submittedName>
</protein>
<sequence>MDILNDTQNNMIHAAIIIHNGNTHCRERVRSCVLAVYFSQYYAKHKAAITASQRVKRTRKTWIPPVCYYL</sequence>
<comment type="caution">
    <text evidence="1">The sequence shown here is derived from an EMBL/GenBank/DDBJ whole genome shotgun (WGS) entry which is preliminary data.</text>
</comment>
<dbReference type="EMBL" id="JARAKH010000012">
    <property type="protein sequence ID" value="KAK8398712.1"/>
    <property type="molecule type" value="Genomic_DNA"/>
</dbReference>
<name>A0AAW0UEY1_SCYPA</name>
<evidence type="ECO:0000313" key="1">
    <source>
        <dbReference type="EMBL" id="KAK8398712.1"/>
    </source>
</evidence>
<keyword evidence="2" id="KW-1185">Reference proteome</keyword>
<reference evidence="1 2" key="1">
    <citation type="submission" date="2023-03" db="EMBL/GenBank/DDBJ databases">
        <title>High-quality genome of Scylla paramamosain provides insights in environmental adaptation.</title>
        <authorList>
            <person name="Zhang L."/>
        </authorList>
    </citation>
    <scope>NUCLEOTIDE SEQUENCE [LARGE SCALE GENOMIC DNA]</scope>
    <source>
        <strain evidence="1">LZ_2023a</strain>
        <tissue evidence="1">Muscle</tissue>
    </source>
</reference>
<evidence type="ECO:0000313" key="2">
    <source>
        <dbReference type="Proteomes" id="UP001487740"/>
    </source>
</evidence>
<dbReference type="AlphaFoldDB" id="A0AAW0UEY1"/>
<gene>
    <name evidence="1" type="ORF">O3P69_004076</name>
</gene>
<proteinExistence type="predicted"/>
<dbReference type="Proteomes" id="UP001487740">
    <property type="component" value="Unassembled WGS sequence"/>
</dbReference>
<organism evidence="1 2">
    <name type="scientific">Scylla paramamosain</name>
    <name type="common">Mud crab</name>
    <dbReference type="NCBI Taxonomy" id="85552"/>
    <lineage>
        <taxon>Eukaryota</taxon>
        <taxon>Metazoa</taxon>
        <taxon>Ecdysozoa</taxon>
        <taxon>Arthropoda</taxon>
        <taxon>Crustacea</taxon>
        <taxon>Multicrustacea</taxon>
        <taxon>Malacostraca</taxon>
        <taxon>Eumalacostraca</taxon>
        <taxon>Eucarida</taxon>
        <taxon>Decapoda</taxon>
        <taxon>Pleocyemata</taxon>
        <taxon>Brachyura</taxon>
        <taxon>Eubrachyura</taxon>
        <taxon>Portunoidea</taxon>
        <taxon>Portunidae</taxon>
        <taxon>Portuninae</taxon>
        <taxon>Scylla</taxon>
    </lineage>
</organism>
<accession>A0AAW0UEY1</accession>